<dbReference type="AlphaFoldDB" id="A0A176S1F2"/>
<reference evidence="1 2" key="1">
    <citation type="submission" date="2016-05" db="EMBL/GenBank/DDBJ databases">
        <title>Single-cell genome of chain-forming Candidatus Thiomargarita nelsonii and comparison to other large sulfur-oxidizing bacteria.</title>
        <authorList>
            <person name="Winkel M."/>
            <person name="Salman V."/>
            <person name="Woyke T."/>
            <person name="Schulz-Vogt H."/>
            <person name="Richter M."/>
            <person name="Flood B."/>
            <person name="Bailey J."/>
            <person name="Amann R."/>
            <person name="Mussmann M."/>
        </authorList>
    </citation>
    <scope>NUCLEOTIDE SEQUENCE [LARGE SCALE GENOMIC DNA]</scope>
    <source>
        <strain evidence="1 2">THI036</strain>
    </source>
</reference>
<dbReference type="EMBL" id="LUTY01001395">
    <property type="protein sequence ID" value="OAD21784.1"/>
    <property type="molecule type" value="Genomic_DNA"/>
</dbReference>
<dbReference type="Gene3D" id="2.60.120.260">
    <property type="entry name" value="Galactose-binding domain-like"/>
    <property type="match status" value="1"/>
</dbReference>
<evidence type="ECO:0000313" key="1">
    <source>
        <dbReference type="EMBL" id="OAD21784.1"/>
    </source>
</evidence>
<feature type="non-terminal residue" evidence="1">
    <location>
        <position position="270"/>
    </location>
</feature>
<name>A0A176S1F2_9GAMM</name>
<proteinExistence type="predicted"/>
<comment type="caution">
    <text evidence="1">The sequence shown here is derived from an EMBL/GenBank/DDBJ whole genome shotgun (WGS) entry which is preliminary data.</text>
</comment>
<keyword evidence="2" id="KW-1185">Reference proteome</keyword>
<dbReference type="Pfam" id="PF20773">
    <property type="entry name" value="InhA-like_MAM"/>
    <property type="match status" value="1"/>
</dbReference>
<feature type="non-terminal residue" evidence="1">
    <location>
        <position position="1"/>
    </location>
</feature>
<sequence length="270" mass="28690">ATCGGSESGGIVSFPLGTMNSGDMASCTFQVQVSGDLGHTVLFVDDMESGEGNWTVSHGQGQNNWTLKNSNPHSGSYAWFAQERDVITDQYLSMTNQLPLSGRPILHFWHHYNTESSFDGGVVEISTDGGTTWTDLGAEMTQNGYNGSISSSWGSPIGGRGAFTGNSGAYIETLVDLSSYNGQNVQIRFRFATDTSRSGNGWYVDDVQIVDEAAIFNEACVEASRGDVDCASVLTPVIIPNIVVSPDSLASTQAADTQTTQVLNIENTGG</sequence>
<protein>
    <submittedName>
        <fullName evidence="1">Peptidase M6, immune inhibitor A domain protein</fullName>
    </submittedName>
</protein>
<organism evidence="1 2">
    <name type="scientific">Candidatus Thiomargarita nelsonii</name>
    <dbReference type="NCBI Taxonomy" id="1003181"/>
    <lineage>
        <taxon>Bacteria</taxon>
        <taxon>Pseudomonadati</taxon>
        <taxon>Pseudomonadota</taxon>
        <taxon>Gammaproteobacteria</taxon>
        <taxon>Thiotrichales</taxon>
        <taxon>Thiotrichaceae</taxon>
        <taxon>Thiomargarita</taxon>
    </lineage>
</organism>
<evidence type="ECO:0000313" key="2">
    <source>
        <dbReference type="Proteomes" id="UP000076962"/>
    </source>
</evidence>
<dbReference type="NCBIfam" id="NF038128">
    <property type="entry name" value="choice_anch_J"/>
    <property type="match status" value="1"/>
</dbReference>
<dbReference type="Proteomes" id="UP000076962">
    <property type="component" value="Unassembled WGS sequence"/>
</dbReference>
<gene>
    <name evidence="1" type="ORF">THIOM_002443</name>
</gene>
<accession>A0A176S1F2</accession>